<dbReference type="RefSeq" id="WP_072808997.1">
    <property type="nucleotide sequence ID" value="NZ_JAHWLX010000002.1"/>
</dbReference>
<dbReference type="EMBL" id="WBMO01000005">
    <property type="protein sequence ID" value="MDV2477788.1"/>
    <property type="molecule type" value="Genomic_DNA"/>
</dbReference>
<name>A0ABU3WWL1_9NOCA</name>
<comment type="caution">
    <text evidence="2">The sequence shown here is derived from an EMBL/GenBank/DDBJ whole genome shotgun (WGS) entry which is preliminary data.</text>
</comment>
<evidence type="ECO:0000256" key="1">
    <source>
        <dbReference type="SAM" id="SignalP"/>
    </source>
</evidence>
<accession>A0ABU3WWL1</accession>
<evidence type="ECO:0000313" key="2">
    <source>
        <dbReference type="EMBL" id="MDV2477788.1"/>
    </source>
</evidence>
<keyword evidence="3" id="KW-1185">Reference proteome</keyword>
<protein>
    <submittedName>
        <fullName evidence="2">Uncharacterized protein</fullName>
    </submittedName>
</protein>
<gene>
    <name evidence="2" type="ORF">F8M49_24700</name>
</gene>
<reference evidence="2 3" key="1">
    <citation type="submission" date="2019-10" db="EMBL/GenBank/DDBJ databases">
        <title>Draft Genome Assembly of Rhodococcus zopfii DSM44189.</title>
        <authorList>
            <person name="Sutton J.M."/>
            <person name="Akob D.M."/>
            <person name="Bushman T.J."/>
        </authorList>
    </citation>
    <scope>NUCLEOTIDE SEQUENCE [LARGE SCALE GENOMIC DNA]</scope>
    <source>
        <strain evidence="2 3">DSM 44189</strain>
    </source>
</reference>
<feature type="signal peptide" evidence="1">
    <location>
        <begin position="1"/>
        <end position="25"/>
    </location>
</feature>
<evidence type="ECO:0000313" key="3">
    <source>
        <dbReference type="Proteomes" id="UP001275440"/>
    </source>
</evidence>
<sequence>MLTRTLAAAALIVGSALLAATGASAAPADDDPYGFNAVRDRTDDFVAPLDPGALFGENSYKPIILSPYGATRKIECRGDGHYVQIHECVQYDPNNVAHELRLIPNPIRPIYLYF</sequence>
<keyword evidence="1" id="KW-0732">Signal</keyword>
<organism evidence="2 3">
    <name type="scientific">Rhodococcus zopfii</name>
    <dbReference type="NCBI Taxonomy" id="43772"/>
    <lineage>
        <taxon>Bacteria</taxon>
        <taxon>Bacillati</taxon>
        <taxon>Actinomycetota</taxon>
        <taxon>Actinomycetes</taxon>
        <taxon>Mycobacteriales</taxon>
        <taxon>Nocardiaceae</taxon>
        <taxon>Rhodococcus</taxon>
    </lineage>
</organism>
<feature type="chain" id="PRO_5046983589" evidence="1">
    <location>
        <begin position="26"/>
        <end position="114"/>
    </location>
</feature>
<proteinExistence type="predicted"/>
<dbReference type="Proteomes" id="UP001275440">
    <property type="component" value="Unassembled WGS sequence"/>
</dbReference>